<name>A0A6S7L232_PARCT</name>
<dbReference type="OrthoDB" id="5984732at2759"/>
<reference evidence="1" key="1">
    <citation type="submission" date="2020-04" db="EMBL/GenBank/DDBJ databases">
        <authorList>
            <person name="Alioto T."/>
            <person name="Alioto T."/>
            <person name="Gomez Garrido J."/>
        </authorList>
    </citation>
    <scope>NUCLEOTIDE SEQUENCE</scope>
    <source>
        <strain evidence="1">A484AB</strain>
    </source>
</reference>
<dbReference type="AlphaFoldDB" id="A0A6S7L232"/>
<protein>
    <submittedName>
        <fullName evidence="1">Uncharacterized protein</fullName>
    </submittedName>
</protein>
<dbReference type="Proteomes" id="UP001152795">
    <property type="component" value="Unassembled WGS sequence"/>
</dbReference>
<organism evidence="1 2">
    <name type="scientific">Paramuricea clavata</name>
    <name type="common">Red gorgonian</name>
    <name type="synonym">Violescent sea-whip</name>
    <dbReference type="NCBI Taxonomy" id="317549"/>
    <lineage>
        <taxon>Eukaryota</taxon>
        <taxon>Metazoa</taxon>
        <taxon>Cnidaria</taxon>
        <taxon>Anthozoa</taxon>
        <taxon>Octocorallia</taxon>
        <taxon>Malacalcyonacea</taxon>
        <taxon>Plexauridae</taxon>
        <taxon>Paramuricea</taxon>
    </lineage>
</organism>
<comment type="caution">
    <text evidence="1">The sequence shown here is derived from an EMBL/GenBank/DDBJ whole genome shotgun (WGS) entry which is preliminary data.</text>
</comment>
<evidence type="ECO:0000313" key="2">
    <source>
        <dbReference type="Proteomes" id="UP001152795"/>
    </source>
</evidence>
<proteinExistence type="predicted"/>
<sequence length="246" mass="27631">MASALSHTSAEEVLSEFLAETSGETSDSEDNNSANNNANLATTINRCLEALDNLDLGPNTAGFKKCVEKFIETSFFAFQPPSDPMKILLNRTVNCATIFNAESKQWLKKISNRLSGKISIRHPYQGEIVRNFPSEMFFALKTSVQHSRKEEITNNVFYNDNKNRSVMSFSSRKAVIVFLSLLSGYSETNVKGFFKKILSGRTHGKARVIVGCSKEFSFTYNRKTGQFCVSFHYGVWNKAGFPLHNF</sequence>
<evidence type="ECO:0000313" key="1">
    <source>
        <dbReference type="EMBL" id="CAB4033703.1"/>
    </source>
</evidence>
<gene>
    <name evidence="1" type="ORF">PACLA_8A041254</name>
</gene>
<keyword evidence="2" id="KW-1185">Reference proteome</keyword>
<accession>A0A6S7L232</accession>
<dbReference type="EMBL" id="CACRXK020019479">
    <property type="protein sequence ID" value="CAB4033703.1"/>
    <property type="molecule type" value="Genomic_DNA"/>
</dbReference>